<accession>A0A0J8GB74</accession>
<feature type="transmembrane region" description="Helical" evidence="1">
    <location>
        <begin position="30"/>
        <end position="52"/>
    </location>
</feature>
<gene>
    <name evidence="2" type="ORF">X560_2417</name>
</gene>
<organism evidence="2 3">
    <name type="scientific">Listeria fleischmannii 1991</name>
    <dbReference type="NCBI Taxonomy" id="1430899"/>
    <lineage>
        <taxon>Bacteria</taxon>
        <taxon>Bacillati</taxon>
        <taxon>Bacillota</taxon>
        <taxon>Bacilli</taxon>
        <taxon>Bacillales</taxon>
        <taxon>Listeriaceae</taxon>
        <taxon>Listeria</taxon>
    </lineage>
</organism>
<evidence type="ECO:0000313" key="2">
    <source>
        <dbReference type="EMBL" id="KMT58084.1"/>
    </source>
</evidence>
<keyword evidence="1" id="KW-1133">Transmembrane helix</keyword>
<dbReference type="InterPro" id="IPR021741">
    <property type="entry name" value="DUF3311"/>
</dbReference>
<protein>
    <recommendedName>
        <fullName evidence="4">DUF3311 domain-containing protein</fullName>
    </recommendedName>
</protein>
<comment type="caution">
    <text evidence="2">The sequence shown here is derived from an EMBL/GenBank/DDBJ whole genome shotgun (WGS) entry which is preliminary data.</text>
</comment>
<name>A0A0J8GB74_9LIST</name>
<keyword evidence="3" id="KW-1185">Reference proteome</keyword>
<dbReference type="EMBL" id="AZHO01000034">
    <property type="protein sequence ID" value="KMT58084.1"/>
    <property type="molecule type" value="Genomic_DNA"/>
</dbReference>
<keyword evidence="1" id="KW-0812">Transmembrane</keyword>
<dbReference type="Proteomes" id="UP000052258">
    <property type="component" value="Unassembled WGS sequence"/>
</dbReference>
<keyword evidence="1" id="KW-0472">Membrane</keyword>
<evidence type="ECO:0008006" key="4">
    <source>
        <dbReference type="Google" id="ProtNLM"/>
    </source>
</evidence>
<dbReference type="PATRIC" id="fig|1430899.3.peg.2468"/>
<evidence type="ECO:0000313" key="3">
    <source>
        <dbReference type="Proteomes" id="UP000052258"/>
    </source>
</evidence>
<sequence length="63" mass="7188">MKKWLLIIPFLFILGGIPFANRVYPLIFGIPFVLAYIASGIILSSIILFLLYKWEQNGEDNVS</sequence>
<proteinExistence type="predicted"/>
<dbReference type="Pfam" id="PF11755">
    <property type="entry name" value="DUF3311"/>
    <property type="match status" value="1"/>
</dbReference>
<evidence type="ECO:0000256" key="1">
    <source>
        <dbReference type="SAM" id="Phobius"/>
    </source>
</evidence>
<reference evidence="2 3" key="1">
    <citation type="journal article" date="2015" name="Genome Biol. Evol.">
        <title>Comparative Genomics of Listeria Sensu Lato: Genus-Wide Differences in Evolutionary Dynamics and the Progressive Gain of Complex, Potentially Pathogenicity-Related Traits through Lateral Gene Transfer.</title>
        <authorList>
            <person name="Chiara M."/>
            <person name="Caruso M."/>
            <person name="D'Erchia A.M."/>
            <person name="Manzari C."/>
            <person name="Fraccalvieri R."/>
            <person name="Goffredo E."/>
            <person name="Latorre L."/>
            <person name="Miccolupo A."/>
            <person name="Padalino I."/>
            <person name="Santagada G."/>
            <person name="Chiocco D."/>
            <person name="Pesole G."/>
            <person name="Horner D.S."/>
            <person name="Parisi A."/>
        </authorList>
    </citation>
    <scope>NUCLEOTIDE SEQUENCE [LARGE SCALE GENOMIC DNA]</scope>
    <source>
        <strain evidence="2 3">1991</strain>
    </source>
</reference>
<dbReference type="AlphaFoldDB" id="A0A0J8GB74"/>
<dbReference type="RefSeq" id="WP_007477903.1">
    <property type="nucleotide sequence ID" value="NZ_KQ130621.1"/>
</dbReference>